<dbReference type="RefSeq" id="WP_342805757.1">
    <property type="nucleotide sequence ID" value="NZ_JAOPJZ010000001.1"/>
</dbReference>
<dbReference type="AlphaFoldDB" id="A0AAP2Z7E8"/>
<reference evidence="1 2" key="1">
    <citation type="submission" date="2022-09" db="EMBL/GenBank/DDBJ databases">
        <title>Enrichment on poylsaccharides allowed isolation of novel metabolic and taxonomic groups of Haloarchaea.</title>
        <authorList>
            <person name="Sorokin D.Y."/>
            <person name="Elcheninov A.G."/>
            <person name="Khizhniak T.V."/>
            <person name="Kolganova T.V."/>
            <person name="Kublanov I.V."/>
        </authorList>
    </citation>
    <scope>NUCLEOTIDE SEQUENCE [LARGE SCALE GENOMIC DNA]</scope>
    <source>
        <strain evidence="1 2">AArc-curdl1</strain>
    </source>
</reference>
<dbReference type="Proteomes" id="UP001321047">
    <property type="component" value="Unassembled WGS sequence"/>
</dbReference>
<comment type="caution">
    <text evidence="1">The sequence shown here is derived from an EMBL/GenBank/DDBJ whole genome shotgun (WGS) entry which is preliminary data.</text>
</comment>
<protein>
    <submittedName>
        <fullName evidence="1">Nucleoside triphosphate pyrophosphohydrolase</fullName>
    </submittedName>
</protein>
<keyword evidence="2" id="KW-1185">Reference proteome</keyword>
<sequence length="119" mass="13807">MPEEYDKLVRDGIPRIIEESGEYPIFHVADGEAYERRLFEKFEEELGEFRDNRSLEELADVLEVVHAFCVHEGWSLESLERRRQEKADERGGFEDSVVLERVVSNGEAIESDDSSARET</sequence>
<dbReference type="CDD" id="cd11532">
    <property type="entry name" value="NTP-PPase_COG4997"/>
    <property type="match status" value="1"/>
</dbReference>
<evidence type="ECO:0000313" key="1">
    <source>
        <dbReference type="EMBL" id="MCU4750709.1"/>
    </source>
</evidence>
<accession>A0AAP2Z7E8</accession>
<gene>
    <name evidence="1" type="ORF">OB919_01735</name>
</gene>
<proteinExistence type="predicted"/>
<organism evidence="1 2">
    <name type="scientific">Natronosalvus hydrolyticus</name>
    <dbReference type="NCBI Taxonomy" id="2979988"/>
    <lineage>
        <taxon>Archaea</taxon>
        <taxon>Methanobacteriati</taxon>
        <taxon>Methanobacteriota</taxon>
        <taxon>Stenosarchaea group</taxon>
        <taxon>Halobacteria</taxon>
        <taxon>Halobacteriales</taxon>
        <taxon>Natrialbaceae</taxon>
        <taxon>Natronosalvus</taxon>
    </lineage>
</organism>
<name>A0AAP2Z7E8_9EURY</name>
<dbReference type="EMBL" id="JAOPJZ010000001">
    <property type="protein sequence ID" value="MCU4750709.1"/>
    <property type="molecule type" value="Genomic_DNA"/>
</dbReference>
<dbReference type="InterPro" id="IPR038735">
    <property type="entry name" value="MSMEG_1276-like_NTP-PPase_dom"/>
</dbReference>
<evidence type="ECO:0000313" key="2">
    <source>
        <dbReference type="Proteomes" id="UP001321047"/>
    </source>
</evidence>